<dbReference type="STRING" id="501024.RTCCBAU85039_3313"/>
<dbReference type="RefSeq" id="WP_072376833.1">
    <property type="nucleotide sequence ID" value="NZ_FNXB01000016.1"/>
</dbReference>
<dbReference type="EMBL" id="FNXB01000016">
    <property type="protein sequence ID" value="SEH95738.1"/>
    <property type="molecule type" value="Genomic_DNA"/>
</dbReference>
<keyword evidence="3" id="KW-0378">Hydrolase</keyword>
<evidence type="ECO:0000313" key="3">
    <source>
        <dbReference type="EMBL" id="SEO27878.1"/>
    </source>
</evidence>
<feature type="domain" description="TNase-like" evidence="1">
    <location>
        <begin position="41"/>
        <end position="152"/>
    </location>
</feature>
<dbReference type="EMBL" id="FOCV01000014">
    <property type="protein sequence ID" value="SEO27878.1"/>
    <property type="molecule type" value="Genomic_DNA"/>
</dbReference>
<name>A0A1H8NEI9_9HYPH</name>
<evidence type="ECO:0000259" key="1">
    <source>
        <dbReference type="PROSITE" id="PS50830"/>
    </source>
</evidence>
<dbReference type="SMART" id="SM00318">
    <property type="entry name" value="SNc"/>
    <property type="match status" value="1"/>
</dbReference>
<keyword evidence="5" id="KW-1185">Reference proteome</keyword>
<dbReference type="Pfam" id="PF00565">
    <property type="entry name" value="SNase"/>
    <property type="match status" value="1"/>
</dbReference>
<proteinExistence type="predicted"/>
<dbReference type="InterPro" id="IPR035437">
    <property type="entry name" value="SNase_OB-fold_sf"/>
</dbReference>
<dbReference type="Proteomes" id="UP000198939">
    <property type="component" value="Unassembled WGS sequence"/>
</dbReference>
<dbReference type="InterPro" id="IPR016071">
    <property type="entry name" value="Staphylococal_nuclease_OB-fold"/>
</dbReference>
<evidence type="ECO:0000313" key="5">
    <source>
        <dbReference type="Proteomes" id="UP000198939"/>
    </source>
</evidence>
<evidence type="ECO:0000313" key="2">
    <source>
        <dbReference type="EMBL" id="SEH95738.1"/>
    </source>
</evidence>
<dbReference type="Proteomes" id="UP000183063">
    <property type="component" value="Unassembled WGS sequence"/>
</dbReference>
<organism evidence="2 4">
    <name type="scientific">Rhizobium tibeticum</name>
    <dbReference type="NCBI Taxonomy" id="501024"/>
    <lineage>
        <taxon>Bacteria</taxon>
        <taxon>Pseudomonadati</taxon>
        <taxon>Pseudomonadota</taxon>
        <taxon>Alphaproteobacteria</taxon>
        <taxon>Hyphomicrobiales</taxon>
        <taxon>Rhizobiaceae</taxon>
        <taxon>Rhizobium/Agrobacterium group</taxon>
        <taxon>Rhizobium</taxon>
    </lineage>
</organism>
<sequence>MTRGLRVMRDGVTALALLAFLWLIAAKLNDGAETAYSGQFHVADGDSLNLGKERMRLYGIDAPELSQRCERAGRAWACGQEAKRALQVLIMPADTQCSGTERDRFDRLLVVCHSGEVDLNAAMVRRGMAVSYGAYGDEEALARVEKAGLWAGTFEMPRSVRDHAPRADARGIMGLLGW</sequence>
<dbReference type="GO" id="GO:0004519">
    <property type="term" value="F:endonuclease activity"/>
    <property type="evidence" value="ECO:0007669"/>
    <property type="project" value="UniProtKB-KW"/>
</dbReference>
<protein>
    <submittedName>
        <fullName evidence="3">Endonuclease YncB, thermonuclease family</fullName>
    </submittedName>
    <submittedName>
        <fullName evidence="2">Succinoglycan biosynthesis protein ExoI</fullName>
    </submittedName>
</protein>
<dbReference type="Gene3D" id="2.40.50.90">
    <property type="match status" value="1"/>
</dbReference>
<reference evidence="3 5" key="1">
    <citation type="submission" date="2016-10" db="EMBL/GenBank/DDBJ databases">
        <authorList>
            <person name="Varghese N."/>
            <person name="Submissions S."/>
        </authorList>
    </citation>
    <scope>NUCLEOTIDE SEQUENCE [LARGE SCALE GENOMIC DNA]</scope>
    <source>
        <strain evidence="3 5">CGMCC 1.7071</strain>
    </source>
</reference>
<keyword evidence="3" id="KW-0255">Endonuclease</keyword>
<reference evidence="4" key="2">
    <citation type="submission" date="2016-10" db="EMBL/GenBank/DDBJ databases">
        <authorList>
            <person name="Wibberg D."/>
        </authorList>
    </citation>
    <scope>NUCLEOTIDE SEQUENCE [LARGE SCALE GENOMIC DNA]</scope>
</reference>
<evidence type="ECO:0000313" key="4">
    <source>
        <dbReference type="Proteomes" id="UP000183063"/>
    </source>
</evidence>
<dbReference type="AlphaFoldDB" id="A0A1H8NEI9"/>
<dbReference type="SUPFAM" id="SSF50199">
    <property type="entry name" value="Staphylococcal nuclease"/>
    <property type="match status" value="1"/>
</dbReference>
<dbReference type="PROSITE" id="PS50830">
    <property type="entry name" value="TNASE_3"/>
    <property type="match status" value="1"/>
</dbReference>
<gene>
    <name evidence="2" type="primary">exoI</name>
    <name evidence="2" type="ORF">RTCCBAU85039_3313</name>
    <name evidence="3" type="ORF">SAMN05216228_101498</name>
</gene>
<keyword evidence="3" id="KW-0540">Nuclease</keyword>
<dbReference type="OrthoDB" id="9805504at2"/>
<accession>A0A1H8NEI9</accession>
<reference evidence="2" key="3">
    <citation type="submission" date="2016-10" db="EMBL/GenBank/DDBJ databases">
        <authorList>
            <person name="de Groot N.N."/>
        </authorList>
    </citation>
    <scope>NUCLEOTIDE SEQUENCE [LARGE SCALE GENOMIC DNA]</scope>
    <source>
        <strain evidence="2">CCBAU85039</strain>
    </source>
</reference>